<name>A0AAV7JRS4_9METZ</name>
<dbReference type="Pfam" id="PF10551">
    <property type="entry name" value="MULE"/>
    <property type="match status" value="1"/>
</dbReference>
<evidence type="ECO:0000256" key="1">
    <source>
        <dbReference type="SAM" id="MobiDB-lite"/>
    </source>
</evidence>
<keyword evidence="4" id="KW-1185">Reference proteome</keyword>
<evidence type="ECO:0000259" key="2">
    <source>
        <dbReference type="Pfam" id="PF10551"/>
    </source>
</evidence>
<organism evidence="3 4">
    <name type="scientific">Oopsacas minuta</name>
    <dbReference type="NCBI Taxonomy" id="111878"/>
    <lineage>
        <taxon>Eukaryota</taxon>
        <taxon>Metazoa</taxon>
        <taxon>Porifera</taxon>
        <taxon>Hexactinellida</taxon>
        <taxon>Hexasterophora</taxon>
        <taxon>Lyssacinosida</taxon>
        <taxon>Leucopsacidae</taxon>
        <taxon>Oopsacas</taxon>
    </lineage>
</organism>
<protein>
    <recommendedName>
        <fullName evidence="2">MULE transposase domain-containing protein</fullName>
    </recommendedName>
</protein>
<dbReference type="InterPro" id="IPR018289">
    <property type="entry name" value="MULE_transposase_dom"/>
</dbReference>
<proteinExistence type="predicted"/>
<feature type="domain" description="MULE transposase" evidence="2">
    <location>
        <begin position="134"/>
        <end position="234"/>
    </location>
</feature>
<feature type="region of interest" description="Disordered" evidence="1">
    <location>
        <begin position="449"/>
        <end position="476"/>
    </location>
</feature>
<dbReference type="Proteomes" id="UP001165289">
    <property type="component" value="Unassembled WGS sequence"/>
</dbReference>
<evidence type="ECO:0000313" key="3">
    <source>
        <dbReference type="EMBL" id="KAI6651065.1"/>
    </source>
</evidence>
<feature type="compositionally biased region" description="Basic and acidic residues" evidence="1">
    <location>
        <begin position="459"/>
        <end position="469"/>
    </location>
</feature>
<gene>
    <name evidence="3" type="ORF">LOD99_5642</name>
</gene>
<dbReference type="PANTHER" id="PTHR47160:SF10">
    <property type="entry name" value="MULE TRANSPOSASE DOMAIN-CONTAINING PROTEIN"/>
    <property type="match status" value="1"/>
</dbReference>
<accession>A0AAV7JRS4</accession>
<dbReference type="PANTHER" id="PTHR47160">
    <property type="entry name" value="PUTATIVE-RELATED"/>
    <property type="match status" value="1"/>
</dbReference>
<comment type="caution">
    <text evidence="3">The sequence shown here is derived from an EMBL/GenBank/DDBJ whole genome shotgun (WGS) entry which is preliminary data.</text>
</comment>
<reference evidence="3 4" key="1">
    <citation type="journal article" date="2023" name="BMC Biol.">
        <title>The compact genome of the sponge Oopsacas minuta (Hexactinellida) is lacking key metazoan core genes.</title>
        <authorList>
            <person name="Santini S."/>
            <person name="Schenkelaars Q."/>
            <person name="Jourda C."/>
            <person name="Duchesne M."/>
            <person name="Belahbib H."/>
            <person name="Rocher C."/>
            <person name="Selva M."/>
            <person name="Riesgo A."/>
            <person name="Vervoort M."/>
            <person name="Leys S.P."/>
            <person name="Kodjabachian L."/>
            <person name="Le Bivic A."/>
            <person name="Borchiellini C."/>
            <person name="Claverie J.M."/>
            <person name="Renard E."/>
        </authorList>
    </citation>
    <scope>NUCLEOTIDE SEQUENCE [LARGE SCALE GENOMIC DNA]</scope>
    <source>
        <strain evidence="3">SPO-2</strain>
    </source>
</reference>
<sequence length="559" mass="63426">MNEIVKRTGEHLHSPDILAVNCLEVKDRMKRKARQTHDTTHHILGDELEIITGTTAAKLPKLDSMKRTIRRERQIRDIAPVQPESLHDLAIPHEFTITAKEENFLLYDSGPELTRILIFGTQKNCDMLTSSNIWLADGTFKTAPQLFAQVYTIHALRRGPNPLQHGHLLPSLFILLLNKTEATYTRMWERIRILRPTASPTSMIMDFEKAAINAFQMEWPTTTVKGCFFHFAQNVWLKIQELGLQTDYSNDEQLALRLRMLPALAFAPPLEVQELFPQVIEQLDIPASLELALYFENTYIGRTVPGGTQLAPLFPIEMWNHHHAVPQGIPRTNNAVEAWHRAYNVTIGCHHPNIWKWIIAIRREQGLVGVKQAKFLAGDKPSKRTKNSANEEGLTNLVLSNASHYVTEERRRLVLGKIDPHFAKLANESFQDRGRLLCGPSIATKIEQLISGSKPSKSSTREEESKSLDTSKAPIPTKLEDGAQRLFHSHPNPLEPIVLAAPYSKISQPFHLSTGRLLEALSNWKMITLDQWVLDIVRGVRLPFIMAPPPRTITIELEI</sequence>
<dbReference type="EMBL" id="JAKMXF010000308">
    <property type="protein sequence ID" value="KAI6651065.1"/>
    <property type="molecule type" value="Genomic_DNA"/>
</dbReference>
<evidence type="ECO:0000313" key="4">
    <source>
        <dbReference type="Proteomes" id="UP001165289"/>
    </source>
</evidence>
<dbReference type="AlphaFoldDB" id="A0AAV7JRS4"/>